<feature type="region of interest" description="Disordered" evidence="1">
    <location>
        <begin position="1"/>
        <end position="40"/>
    </location>
</feature>
<feature type="region of interest" description="Disordered" evidence="1">
    <location>
        <begin position="75"/>
        <end position="100"/>
    </location>
</feature>
<accession>A0A914UJ70</accession>
<proteinExistence type="predicted"/>
<keyword evidence="2" id="KW-1185">Reference proteome</keyword>
<dbReference type="AlphaFoldDB" id="A0A914UJ70"/>
<dbReference type="WBParaSite" id="PSAMB.scaffold1033size36900.g10429.t1">
    <property type="protein sequence ID" value="PSAMB.scaffold1033size36900.g10429.t1"/>
    <property type="gene ID" value="PSAMB.scaffold1033size36900.g10429"/>
</dbReference>
<name>A0A914UJ70_9BILA</name>
<evidence type="ECO:0000313" key="3">
    <source>
        <dbReference type="WBParaSite" id="PSAMB.scaffold1033size36900.g10429.t1"/>
    </source>
</evidence>
<evidence type="ECO:0000256" key="1">
    <source>
        <dbReference type="SAM" id="MobiDB-lite"/>
    </source>
</evidence>
<feature type="compositionally biased region" description="Basic residues" evidence="1">
    <location>
        <begin position="75"/>
        <end position="88"/>
    </location>
</feature>
<reference evidence="3" key="1">
    <citation type="submission" date="2022-11" db="UniProtKB">
        <authorList>
            <consortium name="WormBaseParasite"/>
        </authorList>
    </citation>
    <scope>IDENTIFICATION</scope>
</reference>
<protein>
    <submittedName>
        <fullName evidence="3">Uncharacterized protein</fullName>
    </submittedName>
</protein>
<feature type="compositionally biased region" description="Basic and acidic residues" evidence="1">
    <location>
        <begin position="89"/>
        <end position="98"/>
    </location>
</feature>
<evidence type="ECO:0000313" key="2">
    <source>
        <dbReference type="Proteomes" id="UP000887566"/>
    </source>
</evidence>
<sequence>METKPAAPDGVESRAPQELTPSTVNERPRPPGPIDKNHVASGRCRTRVSCDLIATSKSSNERRSVYDFCPPVSAKKRRRIKGNRRRPDRNRPIIDRRPIANRRRISRAAAPAETSSVVIYDGRRLRPAPVRIISHPASSLRQWLGLWSPVSGHPLIPDDRHRSIPRSYLTKSIGVQSPKKPFSVQSPSSTMGGRWTTLLIAPILFTSAIARSLQTPPSSAAVALKKTPH</sequence>
<organism evidence="2 3">
    <name type="scientific">Plectus sambesii</name>
    <dbReference type="NCBI Taxonomy" id="2011161"/>
    <lineage>
        <taxon>Eukaryota</taxon>
        <taxon>Metazoa</taxon>
        <taxon>Ecdysozoa</taxon>
        <taxon>Nematoda</taxon>
        <taxon>Chromadorea</taxon>
        <taxon>Plectida</taxon>
        <taxon>Plectina</taxon>
        <taxon>Plectoidea</taxon>
        <taxon>Plectidae</taxon>
        <taxon>Plectus</taxon>
    </lineage>
</organism>
<dbReference type="Proteomes" id="UP000887566">
    <property type="component" value="Unplaced"/>
</dbReference>